<protein>
    <submittedName>
        <fullName evidence="1">F-box At1g78280-like</fullName>
    </submittedName>
</protein>
<dbReference type="GO" id="GO:0005634">
    <property type="term" value="C:nucleus"/>
    <property type="evidence" value="ECO:0007669"/>
    <property type="project" value="TreeGrafter"/>
</dbReference>
<dbReference type="PROSITE" id="PS51184">
    <property type="entry name" value="JMJC"/>
    <property type="match status" value="1"/>
</dbReference>
<evidence type="ECO:0000313" key="1">
    <source>
        <dbReference type="EMBL" id="CAB4043148.1"/>
    </source>
</evidence>
<evidence type="ECO:0000313" key="2">
    <source>
        <dbReference type="Proteomes" id="UP001152795"/>
    </source>
</evidence>
<keyword evidence="2" id="KW-1185">Reference proteome</keyword>
<gene>
    <name evidence="1" type="ORF">PACLA_8A035589</name>
</gene>
<dbReference type="EMBL" id="CACRXK020031637">
    <property type="protein sequence ID" value="CAB4043148.1"/>
    <property type="molecule type" value="Genomic_DNA"/>
</dbReference>
<dbReference type="PANTHER" id="PTHR12480:SF21">
    <property type="entry name" value="JMJC DOMAIN-CONTAINING PROTEIN 8"/>
    <property type="match status" value="1"/>
</dbReference>
<sequence length="199" mass="23362">MKAVHGTLNQAESLALPMKLFAKHSHEGRSDTWTYLQDELFIQLHPELREHLGNIIYLEEDFFEIFPKEVRPWNAMLLWGTAYSRSYLHIDPYNWTGTNAVFYGKKLWKLYPPGQDEYLYVMPDKKSEFPLNCYKYNSPIDAYNPDLKKYPKFSKARAISFEQRPGELLIIPPGWFHQAFNAVETIAVSSQVMNSQNYQ</sequence>
<dbReference type="InterPro" id="IPR041667">
    <property type="entry name" value="Cupin_8"/>
</dbReference>
<dbReference type="Gene3D" id="2.60.120.650">
    <property type="entry name" value="Cupin"/>
    <property type="match status" value="1"/>
</dbReference>
<dbReference type="InterPro" id="IPR003347">
    <property type="entry name" value="JmjC_dom"/>
</dbReference>
<name>A0A7D9KAA7_PARCT</name>
<dbReference type="GO" id="GO:0000987">
    <property type="term" value="F:cis-regulatory region sequence-specific DNA binding"/>
    <property type="evidence" value="ECO:0007669"/>
    <property type="project" value="TreeGrafter"/>
</dbReference>
<dbReference type="Proteomes" id="UP001152795">
    <property type="component" value="Unassembled WGS sequence"/>
</dbReference>
<dbReference type="SMART" id="SM00558">
    <property type="entry name" value="JmjC"/>
    <property type="match status" value="1"/>
</dbReference>
<dbReference type="SUPFAM" id="SSF51197">
    <property type="entry name" value="Clavaminate synthase-like"/>
    <property type="match status" value="1"/>
</dbReference>
<accession>A0A7D9KAA7</accession>
<dbReference type="InterPro" id="IPR050910">
    <property type="entry name" value="JMJD6_ArgDemeth/LysHydrox"/>
</dbReference>
<dbReference type="PANTHER" id="PTHR12480">
    <property type="entry name" value="ARGININE DEMETHYLASE AND LYSYL-HYDROXYLASE JMJD"/>
    <property type="match status" value="1"/>
</dbReference>
<reference evidence="1" key="1">
    <citation type="submission" date="2020-04" db="EMBL/GenBank/DDBJ databases">
        <authorList>
            <person name="Alioto T."/>
            <person name="Alioto T."/>
            <person name="Gomez Garrido J."/>
        </authorList>
    </citation>
    <scope>NUCLEOTIDE SEQUENCE</scope>
    <source>
        <strain evidence="1">A484AB</strain>
    </source>
</reference>
<dbReference type="AlphaFoldDB" id="A0A7D9KAA7"/>
<comment type="caution">
    <text evidence="1">The sequence shown here is derived from an EMBL/GenBank/DDBJ whole genome shotgun (WGS) entry which is preliminary data.</text>
</comment>
<proteinExistence type="predicted"/>
<organism evidence="1 2">
    <name type="scientific">Paramuricea clavata</name>
    <name type="common">Red gorgonian</name>
    <name type="synonym">Violescent sea-whip</name>
    <dbReference type="NCBI Taxonomy" id="317549"/>
    <lineage>
        <taxon>Eukaryota</taxon>
        <taxon>Metazoa</taxon>
        <taxon>Cnidaria</taxon>
        <taxon>Anthozoa</taxon>
        <taxon>Octocorallia</taxon>
        <taxon>Malacalcyonacea</taxon>
        <taxon>Plexauridae</taxon>
        <taxon>Paramuricea</taxon>
    </lineage>
</organism>
<dbReference type="Pfam" id="PF13621">
    <property type="entry name" value="Cupin_8"/>
    <property type="match status" value="1"/>
</dbReference>
<dbReference type="OrthoDB" id="203487at2759"/>